<keyword evidence="2" id="KW-1185">Reference proteome</keyword>
<accession>A0A1E5NZN3</accession>
<organism evidence="1 2">
    <name type="scientific">Streptomyces subrutilus</name>
    <dbReference type="NCBI Taxonomy" id="36818"/>
    <lineage>
        <taxon>Bacteria</taxon>
        <taxon>Bacillati</taxon>
        <taxon>Actinomycetota</taxon>
        <taxon>Actinomycetes</taxon>
        <taxon>Kitasatosporales</taxon>
        <taxon>Streptomycetaceae</taxon>
        <taxon>Streptomyces</taxon>
    </lineage>
</organism>
<name>A0A1E5NZN3_9ACTN</name>
<evidence type="ECO:0000313" key="2">
    <source>
        <dbReference type="Proteomes" id="UP000095705"/>
    </source>
</evidence>
<dbReference type="Proteomes" id="UP000095705">
    <property type="component" value="Unassembled WGS sequence"/>
</dbReference>
<reference evidence="1 2" key="1">
    <citation type="submission" date="2016-08" db="EMBL/GenBank/DDBJ databases">
        <title>The complete genome of Streptomyces subrutilus 10-1-1.</title>
        <authorList>
            <person name="Chen X."/>
        </authorList>
    </citation>
    <scope>NUCLEOTIDE SEQUENCE [LARGE SCALE GENOMIC DNA]</scope>
    <source>
        <strain evidence="1 2">10-1-1</strain>
    </source>
</reference>
<dbReference type="EMBL" id="MEHK01000002">
    <property type="protein sequence ID" value="OEJ22269.1"/>
    <property type="molecule type" value="Genomic_DNA"/>
</dbReference>
<protein>
    <submittedName>
        <fullName evidence="1">Uncharacterized protein</fullName>
    </submittedName>
</protein>
<comment type="caution">
    <text evidence="1">The sequence shown here is derived from an EMBL/GenBank/DDBJ whole genome shotgun (WGS) entry which is preliminary data.</text>
</comment>
<sequence length="107" mass="11354">MRMEQPRRGVAAPELHLVSPAPDAERAAELMDLQRAARSLAALPDAKDAATTGRKARDEARQVLREALRLGIEHQGQLAVLSAGGLLAVDVPRSVFIGEADVALPNA</sequence>
<dbReference type="AlphaFoldDB" id="A0A1E5NZN3"/>
<proteinExistence type="predicted"/>
<gene>
    <name evidence="1" type="ORF">BGK67_32350</name>
</gene>
<evidence type="ECO:0000313" key="1">
    <source>
        <dbReference type="EMBL" id="OEJ22269.1"/>
    </source>
</evidence>